<dbReference type="PANTHER" id="PTHR10933">
    <property type="entry name" value="IMMUNOGLOBULIN-BINDING PROTEIN 1"/>
    <property type="match status" value="1"/>
</dbReference>
<dbReference type="PANTHER" id="PTHR10933:SF9">
    <property type="entry name" value="IMMUNOGLOBULIN-BINDING PROTEIN 1"/>
    <property type="match status" value="1"/>
</dbReference>
<accession>A0A5N6TSN8</accession>
<reference evidence="2 3" key="1">
    <citation type="submission" date="2019-04" db="EMBL/GenBank/DDBJ databases">
        <title>Friends and foes A comparative genomics study of 23 Aspergillus species from section Flavi.</title>
        <authorList>
            <consortium name="DOE Joint Genome Institute"/>
            <person name="Kjaerbolling I."/>
            <person name="Vesth T."/>
            <person name="Frisvad J.C."/>
            <person name="Nybo J.L."/>
            <person name="Theobald S."/>
            <person name="Kildgaard S."/>
            <person name="Isbrandt T."/>
            <person name="Kuo A."/>
            <person name="Sato A."/>
            <person name="Lyhne E.K."/>
            <person name="Kogle M.E."/>
            <person name="Wiebenga A."/>
            <person name="Kun R.S."/>
            <person name="Lubbers R.J."/>
            <person name="Makela M.R."/>
            <person name="Barry K."/>
            <person name="Chovatia M."/>
            <person name="Clum A."/>
            <person name="Daum C."/>
            <person name="Haridas S."/>
            <person name="He G."/>
            <person name="LaButti K."/>
            <person name="Lipzen A."/>
            <person name="Mondo S."/>
            <person name="Riley R."/>
            <person name="Salamov A."/>
            <person name="Simmons B.A."/>
            <person name="Magnuson J.K."/>
            <person name="Henrissat B."/>
            <person name="Mortensen U.H."/>
            <person name="Larsen T.O."/>
            <person name="Devries R.P."/>
            <person name="Grigoriev I.V."/>
            <person name="Machida M."/>
            <person name="Baker S.E."/>
            <person name="Andersen M.R."/>
        </authorList>
    </citation>
    <scope>NUCLEOTIDE SEQUENCE [LARGE SCALE GENOMIC DNA]</scope>
    <source>
        <strain evidence="2 3">IBT 18842</strain>
    </source>
</reference>
<dbReference type="GO" id="GO:0035303">
    <property type="term" value="P:regulation of dephosphorylation"/>
    <property type="evidence" value="ECO:0007669"/>
    <property type="project" value="TreeGrafter"/>
</dbReference>
<dbReference type="Gene3D" id="1.25.40.540">
    <property type="entry name" value="TAP42-like family"/>
    <property type="match status" value="1"/>
</dbReference>
<dbReference type="InterPro" id="IPR007304">
    <property type="entry name" value="TAP46-like"/>
</dbReference>
<dbReference type="Pfam" id="PF04177">
    <property type="entry name" value="TAP42"/>
    <property type="match status" value="1"/>
</dbReference>
<keyword evidence="3" id="KW-1185">Reference proteome</keyword>
<dbReference type="OrthoDB" id="10261753at2759"/>
<name>A0A5N6TSN8_ASPAV</name>
<dbReference type="Proteomes" id="UP000325780">
    <property type="component" value="Unassembled WGS sequence"/>
</dbReference>
<dbReference type="EMBL" id="ML742127">
    <property type="protein sequence ID" value="KAE8149314.1"/>
    <property type="molecule type" value="Genomic_DNA"/>
</dbReference>
<gene>
    <name evidence="2" type="ORF">BDV25DRAFT_167909</name>
</gene>
<dbReference type="GO" id="GO:0051721">
    <property type="term" value="F:protein phosphatase 2A binding"/>
    <property type="evidence" value="ECO:0007669"/>
    <property type="project" value="TreeGrafter"/>
</dbReference>
<dbReference type="InterPro" id="IPR038511">
    <property type="entry name" value="TAP42/TAP46-like_sf"/>
</dbReference>
<evidence type="ECO:0000313" key="2">
    <source>
        <dbReference type="EMBL" id="KAE8149314.1"/>
    </source>
</evidence>
<sequence>MDQPQTLRDQFNAAKADKTALEGRLDTNTDGYRNDVTATIAKFEECSRLIALLSLFSSNEQLEDIATAELPYLTVEYHLAELLQRSYTSDREASLRRALEQYEKYLGRLDDYDLLNDKDKKLYERYTSNPTSFSLTPTNDAASRREVKITRFREEKELKQRLEYLSNNEDRLQTDDEDVRQLYIAEIKLYTHQTFQSVDLLSQELTMLSTIRKSAPPPGQISPEDPRRRQDAQQSGYSERLDPPISQLLQGGRFGPILSKEGKPMQPFTLLDRRSQLQQGVFRSGHNLPTMTIDEYLEEEKRRGGVVQGGEKSGMKEEVDDDDMDKADEETMKARYWDEYKEANPRGSGNTLNRG</sequence>
<proteinExistence type="predicted"/>
<evidence type="ECO:0000256" key="1">
    <source>
        <dbReference type="SAM" id="MobiDB-lite"/>
    </source>
</evidence>
<dbReference type="GO" id="GO:0009966">
    <property type="term" value="P:regulation of signal transduction"/>
    <property type="evidence" value="ECO:0007669"/>
    <property type="project" value="InterPro"/>
</dbReference>
<feature type="region of interest" description="Disordered" evidence="1">
    <location>
        <begin position="300"/>
        <end position="326"/>
    </location>
</feature>
<feature type="region of interest" description="Disordered" evidence="1">
    <location>
        <begin position="336"/>
        <end position="355"/>
    </location>
</feature>
<organism evidence="2 3">
    <name type="scientific">Aspergillus avenaceus</name>
    <dbReference type="NCBI Taxonomy" id="36643"/>
    <lineage>
        <taxon>Eukaryota</taxon>
        <taxon>Fungi</taxon>
        <taxon>Dikarya</taxon>
        <taxon>Ascomycota</taxon>
        <taxon>Pezizomycotina</taxon>
        <taxon>Eurotiomycetes</taxon>
        <taxon>Eurotiomycetidae</taxon>
        <taxon>Eurotiales</taxon>
        <taxon>Aspergillaceae</taxon>
        <taxon>Aspergillus</taxon>
        <taxon>Aspergillus subgen. Circumdati</taxon>
    </lineage>
</organism>
<feature type="region of interest" description="Disordered" evidence="1">
    <location>
        <begin position="210"/>
        <end position="250"/>
    </location>
</feature>
<dbReference type="GO" id="GO:0005829">
    <property type="term" value="C:cytosol"/>
    <property type="evidence" value="ECO:0007669"/>
    <property type="project" value="TreeGrafter"/>
</dbReference>
<evidence type="ECO:0000313" key="3">
    <source>
        <dbReference type="Proteomes" id="UP000325780"/>
    </source>
</evidence>
<protein>
    <submittedName>
        <fullName evidence="2">TAP42-like protein</fullName>
    </submittedName>
</protein>
<dbReference type="AlphaFoldDB" id="A0A5N6TSN8"/>